<accession>A0A371E4A2</accession>
<protein>
    <submittedName>
        <fullName evidence="9">GBF-interacting protein 1</fullName>
    </submittedName>
</protein>
<dbReference type="InterPro" id="IPR009719">
    <property type="entry name" value="GIP1_N"/>
</dbReference>
<feature type="compositionally biased region" description="Basic and acidic residues" evidence="6">
    <location>
        <begin position="891"/>
        <end position="914"/>
    </location>
</feature>
<keyword evidence="4 7" id="KW-1133">Transmembrane helix</keyword>
<feature type="compositionally biased region" description="Basic and acidic residues" evidence="6">
    <location>
        <begin position="849"/>
        <end position="860"/>
    </location>
</feature>
<feature type="compositionally biased region" description="Polar residues" evidence="6">
    <location>
        <begin position="446"/>
        <end position="461"/>
    </location>
</feature>
<feature type="region of interest" description="Disordered" evidence="6">
    <location>
        <begin position="310"/>
        <end position="346"/>
    </location>
</feature>
<feature type="compositionally biased region" description="Low complexity" evidence="6">
    <location>
        <begin position="765"/>
        <end position="788"/>
    </location>
</feature>
<comment type="caution">
    <text evidence="9">The sequence shown here is derived from an EMBL/GenBank/DDBJ whole genome shotgun (WGS) entry which is preliminary data.</text>
</comment>
<keyword evidence="10" id="KW-1185">Reference proteome</keyword>
<comment type="subcellular location">
    <subcellularLocation>
        <location evidence="1">Membrane</location>
        <topology evidence="1">Multi-pass membrane protein</topology>
    </subcellularLocation>
</comment>
<reference evidence="9" key="1">
    <citation type="submission" date="2018-05" db="EMBL/GenBank/DDBJ databases">
        <title>Draft genome of Mucuna pruriens seed.</title>
        <authorList>
            <person name="Nnadi N.E."/>
            <person name="Vos R."/>
            <person name="Hasami M.H."/>
            <person name="Devisetty U.K."/>
            <person name="Aguiy J.C."/>
        </authorList>
    </citation>
    <scope>NUCLEOTIDE SEQUENCE [LARGE SCALE GENOMIC DNA]</scope>
    <source>
        <strain evidence="9">JCA_2017</strain>
    </source>
</reference>
<feature type="compositionally biased region" description="Basic and acidic residues" evidence="6">
    <location>
        <begin position="62"/>
        <end position="84"/>
    </location>
</feature>
<feature type="region of interest" description="Disordered" evidence="6">
    <location>
        <begin position="418"/>
        <end position="461"/>
    </location>
</feature>
<name>A0A371E4A2_MUCPR</name>
<dbReference type="InterPro" id="IPR002523">
    <property type="entry name" value="MgTranspt_CorA/ZnTranspt_ZntB"/>
</dbReference>
<feature type="compositionally biased region" description="Polar residues" evidence="6">
    <location>
        <begin position="741"/>
        <end position="753"/>
    </location>
</feature>
<feature type="compositionally biased region" description="Polar residues" evidence="6">
    <location>
        <begin position="418"/>
        <end position="430"/>
    </location>
</feature>
<comment type="similarity">
    <text evidence="2">Belongs to the CorA metal ion transporter (MIT) (TC 1.A.35) family.</text>
</comment>
<dbReference type="GO" id="GO:0046873">
    <property type="term" value="F:metal ion transmembrane transporter activity"/>
    <property type="evidence" value="ECO:0007669"/>
    <property type="project" value="InterPro"/>
</dbReference>
<gene>
    <name evidence="9" type="primary">GIP1</name>
    <name evidence="9" type="ORF">CR513_60954</name>
</gene>
<dbReference type="Proteomes" id="UP000257109">
    <property type="component" value="Unassembled WGS sequence"/>
</dbReference>
<keyword evidence="3 7" id="KW-0812">Transmembrane</keyword>
<feature type="domain" description="GBF-interacting protein 1 N-terminal" evidence="8">
    <location>
        <begin position="16"/>
        <end position="75"/>
    </location>
</feature>
<keyword evidence="5 7" id="KW-0472">Membrane</keyword>
<evidence type="ECO:0000256" key="5">
    <source>
        <dbReference type="ARBA" id="ARBA00023136"/>
    </source>
</evidence>
<dbReference type="STRING" id="157652.A0A371E4A2"/>
<dbReference type="SUPFAM" id="SSF46934">
    <property type="entry name" value="UBA-like"/>
    <property type="match status" value="1"/>
</dbReference>
<evidence type="ECO:0000256" key="3">
    <source>
        <dbReference type="ARBA" id="ARBA00022692"/>
    </source>
</evidence>
<feature type="region of interest" description="Disordered" evidence="6">
    <location>
        <begin position="882"/>
        <end position="946"/>
    </location>
</feature>
<feature type="region of interest" description="Disordered" evidence="6">
    <location>
        <begin position="1"/>
        <end position="20"/>
    </location>
</feature>
<evidence type="ECO:0000313" key="10">
    <source>
        <dbReference type="Proteomes" id="UP000257109"/>
    </source>
</evidence>
<dbReference type="EMBL" id="QJKJ01016522">
    <property type="protein sequence ID" value="RDX60872.1"/>
    <property type="molecule type" value="Genomic_DNA"/>
</dbReference>
<dbReference type="InterPro" id="IPR045863">
    <property type="entry name" value="CorA_TM1_TM2"/>
</dbReference>
<dbReference type="InterPro" id="IPR045861">
    <property type="entry name" value="CorA_cytoplasmic_dom"/>
</dbReference>
<feature type="compositionally biased region" description="Basic and acidic residues" evidence="6">
    <location>
        <begin position="431"/>
        <end position="444"/>
    </location>
</feature>
<dbReference type="OrthoDB" id="762072at2759"/>
<dbReference type="Gene3D" id="1.20.58.340">
    <property type="entry name" value="Magnesium transport protein CorA, transmembrane region"/>
    <property type="match status" value="1"/>
</dbReference>
<evidence type="ECO:0000313" key="9">
    <source>
        <dbReference type="EMBL" id="RDX60872.1"/>
    </source>
</evidence>
<feature type="region of interest" description="Disordered" evidence="6">
    <location>
        <begin position="54"/>
        <end position="124"/>
    </location>
</feature>
<evidence type="ECO:0000256" key="2">
    <source>
        <dbReference type="ARBA" id="ARBA00009765"/>
    </source>
</evidence>
<dbReference type="Pfam" id="PF06972">
    <property type="entry name" value="GIP1_N"/>
    <property type="match status" value="1"/>
</dbReference>
<dbReference type="PANTHER" id="PTHR46445">
    <property type="entry name" value="RNA POLYMERASE II DEGRADATION FACTOR-LIKE PROTEIN (DUF1296)"/>
    <property type="match status" value="1"/>
</dbReference>
<feature type="compositionally biased region" description="Gly residues" evidence="6">
    <location>
        <begin position="1"/>
        <end position="10"/>
    </location>
</feature>
<feature type="transmembrane region" description="Helical" evidence="7">
    <location>
        <begin position="1267"/>
        <end position="1288"/>
    </location>
</feature>
<feature type="region of interest" description="Disordered" evidence="6">
    <location>
        <begin position="809"/>
        <end position="863"/>
    </location>
</feature>
<evidence type="ECO:0000256" key="7">
    <source>
        <dbReference type="SAM" id="Phobius"/>
    </source>
</evidence>
<feature type="compositionally biased region" description="Polar residues" evidence="6">
    <location>
        <begin position="324"/>
        <end position="334"/>
    </location>
</feature>
<organism evidence="9 10">
    <name type="scientific">Mucuna pruriens</name>
    <name type="common">Velvet bean</name>
    <name type="synonym">Dolichos pruriens</name>
    <dbReference type="NCBI Taxonomy" id="157652"/>
    <lineage>
        <taxon>Eukaryota</taxon>
        <taxon>Viridiplantae</taxon>
        <taxon>Streptophyta</taxon>
        <taxon>Embryophyta</taxon>
        <taxon>Tracheophyta</taxon>
        <taxon>Spermatophyta</taxon>
        <taxon>Magnoliopsida</taxon>
        <taxon>eudicotyledons</taxon>
        <taxon>Gunneridae</taxon>
        <taxon>Pentapetalae</taxon>
        <taxon>rosids</taxon>
        <taxon>fabids</taxon>
        <taxon>Fabales</taxon>
        <taxon>Fabaceae</taxon>
        <taxon>Papilionoideae</taxon>
        <taxon>50 kb inversion clade</taxon>
        <taxon>NPAAA clade</taxon>
        <taxon>indigoferoid/millettioid clade</taxon>
        <taxon>Phaseoleae</taxon>
        <taxon>Mucuna</taxon>
    </lineage>
</organism>
<dbReference type="InterPro" id="IPR009060">
    <property type="entry name" value="UBA-like_sf"/>
</dbReference>
<feature type="compositionally biased region" description="Polar residues" evidence="6">
    <location>
        <begin position="809"/>
        <end position="829"/>
    </location>
</feature>
<dbReference type="Pfam" id="PF01544">
    <property type="entry name" value="CorA"/>
    <property type="match status" value="1"/>
</dbReference>
<feature type="compositionally biased region" description="Polar residues" evidence="6">
    <location>
        <begin position="113"/>
        <end position="122"/>
    </location>
</feature>
<feature type="region of interest" description="Disordered" evidence="6">
    <location>
        <begin position="741"/>
        <end position="797"/>
    </location>
</feature>
<dbReference type="PANTHER" id="PTHR46445:SF3">
    <property type="entry name" value="RNA POLYMERASE II DEGRADATION FACTOR-LIKE PROTEIN (DUF1296)-RELATED"/>
    <property type="match status" value="1"/>
</dbReference>
<evidence type="ECO:0000256" key="6">
    <source>
        <dbReference type="SAM" id="MobiDB-lite"/>
    </source>
</evidence>
<dbReference type="SUPFAM" id="SSF143865">
    <property type="entry name" value="CorA soluble domain-like"/>
    <property type="match status" value="1"/>
</dbReference>
<proteinExistence type="inferred from homology"/>
<dbReference type="SUPFAM" id="SSF144083">
    <property type="entry name" value="Magnesium transport protein CorA, transmembrane region"/>
    <property type="match status" value="1"/>
</dbReference>
<feature type="transmembrane region" description="Helical" evidence="7">
    <location>
        <begin position="1300"/>
        <end position="1325"/>
    </location>
</feature>
<feature type="compositionally biased region" description="Low complexity" evidence="6">
    <location>
        <begin position="85"/>
        <end position="97"/>
    </location>
</feature>
<evidence type="ECO:0000259" key="8">
    <source>
        <dbReference type="Pfam" id="PF06972"/>
    </source>
</evidence>
<evidence type="ECO:0000256" key="4">
    <source>
        <dbReference type="ARBA" id="ARBA00022989"/>
    </source>
</evidence>
<evidence type="ECO:0000256" key="1">
    <source>
        <dbReference type="ARBA" id="ARBA00004141"/>
    </source>
</evidence>
<dbReference type="GO" id="GO:0016020">
    <property type="term" value="C:membrane"/>
    <property type="evidence" value="ECO:0007669"/>
    <property type="project" value="UniProtKB-SubCell"/>
</dbReference>
<sequence length="1386" mass="151019">MSGKGGGGGKALSATIPASSRKMVQSLKEIVSNFPDHEIYATLKDCNMDPNEAVSRLLSQDPFHEVKSKREKKKEIKEPTDSRSRGSGTNSSSSRGGSRAGTDRHGGRGGANQFGSSDSGLQGKSVYKKENGASVHGGSTSYASSVVGNNANRRPPHYSDSVVTEKTYALGIGDGPSSSSQRAGLQSAWIGNVGQVSMADIVKMGRPQTRPSVHNSSLQSGNHQNALMPPAASDNNLHSLQGYASKVSEANTNQSHVISDNVPWNDEWPCIENQQDVRGYTDVDAHTNSEYYVNSSSFAEADWQQKTHLDEHGAEDGSIENADNVESASISAKSTSEDNTEAEDDVSSVAANIEQLNIQRDDQGTEQEDDSPSVVIPNHLQLHTPECMNLSFGSFGSGNALSGSGSFTSMPLKSNLEDTSGATDVSTIENSDARNPDYYGDEHLAATTTSDGNLAQGTGVSAGTYEHTSISQQEALKSEPPEIAQENQYSFPSSSHGFNYENAQQPEVTFSLSQTSSQMQNLAPFSGVMAHTNSLPNALLASTVQTAREDNPYLPFPATQSLPTKYSNIASSIGGSTITMSEALRASGISTPQPTAQTLSGASVATGPALPQHLAMHPYSQPTLPLGHFANMISYPFLPQSYTYMPSAFQQPFAGNSTYHQSLAAMLPQYKNNVSVSSLPQSAAIPPGYGFGSSTSIPGGNFSLNPPAAPTGTTIGYEDLINSQFKDNNHMISLQQQNENSPMWVQGPGSRTISAVPPSTYYSLQGQNQQQPGGFRQRQQQQQQQPSQHFGALGYPNFYQSQTGISLEHQPQNPREASLGGPQSQPSKQKMSDKEGQSHSSGKKKKPESHKTYHGKDPNHGNDLWTDGLICGFEYVRGHNKSVKSRSSSKITDRLHFNDQHSKMRVPSDDKNKSSDPSSVNFSRDSLFGASDDDKESQVRQAAQSKKYEGGHWVPIGWARISELVQAVQVDSVWSAHQYEFDDSEDDYTVADLAAPYWERPAGPIWWCHVSAGHPTVEAWLSNAQWLHPAVSLALRDESRLISDRMKHLLYEVPVRVAGGLLFELLGQSVGDPLVEEDDIPIVLRSWQAQNFLVTVMHIKGSVSRINVLGITEVQELLSAGGYNVPRTVHEVIAQLASHLSRWDDRLFRKSIFGAADEIELKFMNRRNHEDLNLFVLILNQEIRKLSTQVIRVKWSLHARDEIVFELLQHLKGNGARSLLEGIKMSTREMIEEQEAVRGRLFTIQDVMQSTVRAWLQDRSLRVTHNLAVFGGVGVVLTIITGLFGINVDGIPGGQNTPYAFGVFTAILVFLGVVLIAVGMVYLGLKNPVAEEQVEVRKLELQELVKMFQHEAETHAQVRKNISTKNLPPTAGDAFHSDDANYLVIQ</sequence>